<name>A0A3N0BWS7_9SPHI</name>
<protein>
    <submittedName>
        <fullName evidence="3">DUF262 domain-containing protein</fullName>
    </submittedName>
</protein>
<dbReference type="AlphaFoldDB" id="A0A3N0BWS7"/>
<keyword evidence="4" id="KW-1185">Reference proteome</keyword>
<evidence type="ECO:0000259" key="1">
    <source>
        <dbReference type="Pfam" id="PF03235"/>
    </source>
</evidence>
<feature type="domain" description="GmrSD restriction endonucleases N-terminal" evidence="1">
    <location>
        <begin position="10"/>
        <end position="218"/>
    </location>
</feature>
<accession>A0A3N0BWS7</accession>
<reference evidence="3 4" key="1">
    <citation type="submission" date="2018-10" db="EMBL/GenBank/DDBJ databases">
        <title>Genome sequencing of Pedobacter jejuensis TNB23.</title>
        <authorList>
            <person name="Cho Y.-J."/>
            <person name="Cho A."/>
            <person name="Kim O.-S."/>
        </authorList>
    </citation>
    <scope>NUCLEOTIDE SEQUENCE [LARGE SCALE GENOMIC DNA]</scope>
    <source>
        <strain evidence="3 4">TNB23</strain>
    </source>
</reference>
<feature type="domain" description="GmrSD restriction endonucleases C-terminal" evidence="2">
    <location>
        <begin position="415"/>
        <end position="551"/>
    </location>
</feature>
<organism evidence="3 4">
    <name type="scientific">Pedobacter jejuensis</name>
    <dbReference type="NCBI Taxonomy" id="1268550"/>
    <lineage>
        <taxon>Bacteria</taxon>
        <taxon>Pseudomonadati</taxon>
        <taxon>Bacteroidota</taxon>
        <taxon>Sphingobacteriia</taxon>
        <taxon>Sphingobacteriales</taxon>
        <taxon>Sphingobacteriaceae</taxon>
        <taxon>Pedobacter</taxon>
    </lineage>
</organism>
<comment type="caution">
    <text evidence="3">The sequence shown here is derived from an EMBL/GenBank/DDBJ whole genome shotgun (WGS) entry which is preliminary data.</text>
</comment>
<dbReference type="EMBL" id="RBEE01000012">
    <property type="protein sequence ID" value="RNL54169.1"/>
    <property type="molecule type" value="Genomic_DNA"/>
</dbReference>
<dbReference type="Pfam" id="PF03235">
    <property type="entry name" value="GmrSD_N"/>
    <property type="match status" value="1"/>
</dbReference>
<sequence length="567" mass="66766">MQFKQTTILGLFDSSQKHFIIPVYQRAYSWDNKNLPIFLSDLKEQIQGENGYFYGNILLETIKKDIEYEIIDGQQRLTTIVIFMRSILDVLSERDLSDSPDFDILQKKTIYLKNGGNVKLRTVDYDRACFETLIIDGHNKFQLSSPSQNRINDAKKYFKKELGTVSTGDLLKIIDLLETTEITSIELNSKADSALMFELQNNRGKDLTNMEKLKSYFMYQMYINSPADETQNNVEYIADIFKSIYLVINDITSLDEDSVLIYHCNAYIKGFPYRTIEDIKEVYLKSKNRILWMREFVKELCISFDNIKKMEKSNLKYLNDLRRLTIPRFAYPFIIKGYKFFEGDSTRLNSLYHILEIVTFRYKLVSSRADFLSRINEILLSFNGDLLNLKEHFRNKFNETWYWGDEKVKEVLNGYMYQNPTIHYILGKYENHIQNKGYVVEGVEIESVNIEHISPQTPPDNKKIAHGYETNSRNRYNEDFENEYINCLGNLLLISETHNKSIGNKPFKEKIMSYNQNPLFNQQAEIKKFVRDEAEPLWDKDAIDNRHLAIVDNFALDKWNFNNVVIK</sequence>
<dbReference type="InterPro" id="IPR011089">
    <property type="entry name" value="GmrSD_C"/>
</dbReference>
<dbReference type="RefSeq" id="WP_123205489.1">
    <property type="nucleotide sequence ID" value="NZ_RBEE01000012.1"/>
</dbReference>
<dbReference type="Pfam" id="PF07510">
    <property type="entry name" value="GmrSD_C"/>
    <property type="match status" value="1"/>
</dbReference>
<evidence type="ECO:0000313" key="3">
    <source>
        <dbReference type="EMBL" id="RNL54169.1"/>
    </source>
</evidence>
<evidence type="ECO:0000313" key="4">
    <source>
        <dbReference type="Proteomes" id="UP000274046"/>
    </source>
</evidence>
<proteinExistence type="predicted"/>
<evidence type="ECO:0000259" key="2">
    <source>
        <dbReference type="Pfam" id="PF07510"/>
    </source>
</evidence>
<gene>
    <name evidence="3" type="ORF">D7004_08740</name>
</gene>
<dbReference type="OrthoDB" id="9798761at2"/>
<dbReference type="InterPro" id="IPR004919">
    <property type="entry name" value="GmrSD_N"/>
</dbReference>
<dbReference type="PANTHER" id="PTHR35149">
    <property type="entry name" value="SLL5132 PROTEIN"/>
    <property type="match status" value="1"/>
</dbReference>
<dbReference type="PANTHER" id="PTHR35149:SF1">
    <property type="entry name" value="DUF5655 DOMAIN-CONTAINING PROTEIN"/>
    <property type="match status" value="1"/>
</dbReference>
<dbReference type="Proteomes" id="UP000274046">
    <property type="component" value="Unassembled WGS sequence"/>
</dbReference>